<sequence length="169" mass="18088">MSKKQRLTTAVLCALAWIVVDQLTKAVFKQVLAPGDVKSFLAGSLVVLPIYNHGAFLSLGAQMSDATRNMVFIYGVLALLVGLFVWLFRSPRLGRTEVLAIASILGGGLSNLFDRCVYGGLVFDFLNMGIGQLRTGVFNVADVGIMLGVAMLFFAGMKRKPTLPGSASV</sequence>
<evidence type="ECO:0000256" key="11">
    <source>
        <dbReference type="RuleBase" id="RU004181"/>
    </source>
</evidence>
<dbReference type="AlphaFoldDB" id="E1TJQ3"/>
<comment type="caution">
    <text evidence="9">Lacks conserved residue(s) required for the propagation of feature annotation.</text>
</comment>
<feature type="transmembrane region" description="Helical" evidence="9">
    <location>
        <begin position="42"/>
        <end position="59"/>
    </location>
</feature>
<dbReference type="HOGENOM" id="CLU_083252_3_1_4"/>
<dbReference type="PRINTS" id="PR00781">
    <property type="entry name" value="LIPOSIGPTASE"/>
</dbReference>
<keyword evidence="8 9" id="KW-0472">Membrane</keyword>
<dbReference type="EMBL" id="CP002218">
    <property type="protein sequence ID" value="ADN59800.1"/>
    <property type="molecule type" value="Genomic_DNA"/>
</dbReference>
<comment type="catalytic activity">
    <reaction evidence="9 10">
        <text>Release of signal peptides from bacterial membrane prolipoproteins. Hydrolyzes -Xaa-Yaa-Zaa-|-(S,diacylglyceryl)Cys-, in which Xaa is hydrophobic (preferably Leu), and Yaa (Ala or Ser) and Zaa (Gly or Ala) have small, neutral side chains.</text>
        <dbReference type="EC" id="3.4.23.36"/>
    </reaction>
</comment>
<evidence type="ECO:0000256" key="9">
    <source>
        <dbReference type="HAMAP-Rule" id="MF_00161"/>
    </source>
</evidence>
<dbReference type="eggNOG" id="COG0597">
    <property type="taxonomic scope" value="Bacteria"/>
</dbReference>
<evidence type="ECO:0000256" key="10">
    <source>
        <dbReference type="RuleBase" id="RU000594"/>
    </source>
</evidence>
<dbReference type="STRING" id="640512.BC1003_3861"/>
<protein>
    <recommendedName>
        <fullName evidence="9">Lipoprotein signal peptidase</fullName>
        <ecNumber evidence="9">3.4.23.36</ecNumber>
    </recommendedName>
    <alternativeName>
        <fullName evidence="9">Prolipoprotein signal peptidase</fullName>
    </alternativeName>
    <alternativeName>
        <fullName evidence="9">Signal peptidase II</fullName>
        <shortName evidence="9">SPase II</shortName>
    </alternativeName>
</protein>
<organism evidence="12">
    <name type="scientific">Burkholderia sp. (strain CCGE1003)</name>
    <dbReference type="NCBI Taxonomy" id="640512"/>
    <lineage>
        <taxon>Bacteria</taxon>
        <taxon>Pseudomonadati</taxon>
        <taxon>Pseudomonadota</taxon>
        <taxon>Betaproteobacteria</taxon>
        <taxon>Burkholderiales</taxon>
        <taxon>Burkholderiaceae</taxon>
        <taxon>Burkholderia</taxon>
    </lineage>
</organism>
<dbReference type="NCBIfam" id="TIGR00077">
    <property type="entry name" value="lspA"/>
    <property type="match status" value="1"/>
</dbReference>
<comment type="subcellular location">
    <subcellularLocation>
        <location evidence="9">Cell membrane</location>
        <topology evidence="9">Multi-pass membrane protein</topology>
    </subcellularLocation>
</comment>
<evidence type="ECO:0000256" key="2">
    <source>
        <dbReference type="ARBA" id="ARBA00022475"/>
    </source>
</evidence>
<dbReference type="KEGG" id="bgf:BC1003_3861"/>
<keyword evidence="4 9" id="KW-0812">Transmembrane</keyword>
<dbReference type="OrthoDB" id="9810259at2"/>
<evidence type="ECO:0000256" key="7">
    <source>
        <dbReference type="ARBA" id="ARBA00022989"/>
    </source>
</evidence>
<keyword evidence="6 9" id="KW-0378">Hydrolase</keyword>
<dbReference type="PANTHER" id="PTHR33695:SF1">
    <property type="entry name" value="LIPOPROTEIN SIGNAL PEPTIDASE"/>
    <property type="match status" value="1"/>
</dbReference>
<dbReference type="PROSITE" id="PS00855">
    <property type="entry name" value="SPASE_II"/>
    <property type="match status" value="1"/>
</dbReference>
<dbReference type="HAMAP" id="MF_00161">
    <property type="entry name" value="LspA"/>
    <property type="match status" value="1"/>
</dbReference>
<evidence type="ECO:0000256" key="1">
    <source>
        <dbReference type="ARBA" id="ARBA00006139"/>
    </source>
</evidence>
<proteinExistence type="inferred from homology"/>
<keyword evidence="12" id="KW-0449">Lipoprotein</keyword>
<dbReference type="EC" id="3.4.23.36" evidence="9"/>
<keyword evidence="3 9" id="KW-0645">Protease</keyword>
<dbReference type="GO" id="GO:0005886">
    <property type="term" value="C:plasma membrane"/>
    <property type="evidence" value="ECO:0007669"/>
    <property type="project" value="UniProtKB-SubCell"/>
</dbReference>
<feature type="active site" evidence="9">
    <location>
        <position position="124"/>
    </location>
</feature>
<reference evidence="12" key="1">
    <citation type="submission" date="2010-09" db="EMBL/GenBank/DDBJ databases">
        <title>Complete sequence of chromosome2 of Burkholderia sp. CCGE1003.</title>
        <authorList>
            <consortium name="US DOE Joint Genome Institute"/>
            <person name="Lucas S."/>
            <person name="Copeland A."/>
            <person name="Lapidus A."/>
            <person name="Cheng J.-F."/>
            <person name="Bruce D."/>
            <person name="Goodwin L."/>
            <person name="Pitluck S."/>
            <person name="Daligault H."/>
            <person name="Davenport K."/>
            <person name="Detter J.C."/>
            <person name="Han C."/>
            <person name="Tapia R."/>
            <person name="Land M."/>
            <person name="Hauser L."/>
            <person name="Jeffries C."/>
            <person name="Kyrpides N."/>
            <person name="Ivanova N."/>
            <person name="Ovchinnikova G."/>
            <person name="Martinez-Romero E."/>
            <person name="Rogel M.A."/>
            <person name="Auchtung J."/>
            <person name="Tiedje J.M."/>
            <person name="Woyke T."/>
        </authorList>
    </citation>
    <scope>NUCLEOTIDE SEQUENCE</scope>
    <source>
        <strain evidence="12">CCGE1003</strain>
    </source>
</reference>
<evidence type="ECO:0000256" key="5">
    <source>
        <dbReference type="ARBA" id="ARBA00022750"/>
    </source>
</evidence>
<evidence type="ECO:0000256" key="8">
    <source>
        <dbReference type="ARBA" id="ARBA00023136"/>
    </source>
</evidence>
<evidence type="ECO:0000256" key="3">
    <source>
        <dbReference type="ARBA" id="ARBA00022670"/>
    </source>
</evidence>
<feature type="transmembrane region" description="Helical" evidence="9">
    <location>
        <begin position="136"/>
        <end position="155"/>
    </location>
</feature>
<feature type="transmembrane region" description="Helical" evidence="9">
    <location>
        <begin position="71"/>
        <end position="88"/>
    </location>
</feature>
<evidence type="ECO:0000256" key="4">
    <source>
        <dbReference type="ARBA" id="ARBA00022692"/>
    </source>
</evidence>
<dbReference type="GO" id="GO:0004190">
    <property type="term" value="F:aspartic-type endopeptidase activity"/>
    <property type="evidence" value="ECO:0007669"/>
    <property type="project" value="UniProtKB-UniRule"/>
</dbReference>
<feature type="active site" evidence="9">
    <location>
        <position position="142"/>
    </location>
</feature>
<keyword evidence="5 9" id="KW-0064">Aspartyl protease</keyword>
<dbReference type="Pfam" id="PF01252">
    <property type="entry name" value="Peptidase_A8"/>
    <property type="match status" value="1"/>
</dbReference>
<comment type="similarity">
    <text evidence="1 9 11">Belongs to the peptidase A8 family.</text>
</comment>
<dbReference type="InterPro" id="IPR001872">
    <property type="entry name" value="Peptidase_A8"/>
</dbReference>
<name>E1TJQ3_BURSG</name>
<comment type="function">
    <text evidence="9 10">This protein specifically catalyzes the removal of signal peptides from prolipoproteins.</text>
</comment>
<evidence type="ECO:0000256" key="6">
    <source>
        <dbReference type="ARBA" id="ARBA00022801"/>
    </source>
</evidence>
<dbReference type="UniPathway" id="UPA00665"/>
<accession>E1TJQ3</accession>
<gene>
    <name evidence="9" type="primary">lspA</name>
    <name evidence="12" type="ordered locus">BC1003_3861</name>
</gene>
<comment type="pathway">
    <text evidence="9">Protein modification; lipoprotein biosynthesis (signal peptide cleavage).</text>
</comment>
<dbReference type="GO" id="GO:0006508">
    <property type="term" value="P:proteolysis"/>
    <property type="evidence" value="ECO:0007669"/>
    <property type="project" value="UniProtKB-KW"/>
</dbReference>
<dbReference type="PANTHER" id="PTHR33695">
    <property type="entry name" value="LIPOPROTEIN SIGNAL PEPTIDASE"/>
    <property type="match status" value="1"/>
</dbReference>
<keyword evidence="7 9" id="KW-1133">Transmembrane helix</keyword>
<evidence type="ECO:0000313" key="12">
    <source>
        <dbReference type="EMBL" id="ADN59800.1"/>
    </source>
</evidence>
<keyword evidence="2 9" id="KW-1003">Cell membrane</keyword>